<dbReference type="Gene3D" id="3.30.1360.40">
    <property type="match status" value="1"/>
</dbReference>
<keyword evidence="2 5" id="KW-0378">Hydrolase</keyword>
<dbReference type="Gene3D" id="2.40.100.10">
    <property type="entry name" value="Cyclophilin-like"/>
    <property type="match status" value="1"/>
</dbReference>
<evidence type="ECO:0000313" key="5">
    <source>
        <dbReference type="EMBL" id="GGO86889.1"/>
    </source>
</evidence>
<sequence>MLSVSGVPGVTAVRPVGATAALVEVDDAAHALALSLWLRSRVAALDVVPAAATVLVDGCSAADLHAVVGHWTGSADTPDGPLVEVPVVYDGPDLAGVAGLLGLTVDEVVAAHTETEHVVAFCGFAPGFGYLAGSPWDVPRLASPRAWVEPGSVGLAASWTGVYPTASPGGWQLVGRTDVVLWDPSAPRPALFEPGTRVRFVQVAALGGGS</sequence>
<feature type="domain" description="Carboxyltransferase" evidence="4">
    <location>
        <begin position="11"/>
        <end position="192"/>
    </location>
</feature>
<accession>A0ABQ2N9Q2</accession>
<proteinExistence type="predicted"/>
<name>A0ABQ2N9Q2_9ACTN</name>
<dbReference type="GO" id="GO:0016787">
    <property type="term" value="F:hydrolase activity"/>
    <property type="evidence" value="ECO:0007669"/>
    <property type="project" value="UniProtKB-KW"/>
</dbReference>
<protein>
    <submittedName>
        <fullName evidence="5">Allophanate hydrolase</fullName>
    </submittedName>
</protein>
<dbReference type="Proteomes" id="UP000655410">
    <property type="component" value="Unassembled WGS sequence"/>
</dbReference>
<evidence type="ECO:0000313" key="6">
    <source>
        <dbReference type="Proteomes" id="UP000655410"/>
    </source>
</evidence>
<keyword evidence="1" id="KW-0547">Nucleotide-binding</keyword>
<keyword evidence="6" id="KW-1185">Reference proteome</keyword>
<dbReference type="InterPro" id="IPR029000">
    <property type="entry name" value="Cyclophilin-like_dom_sf"/>
</dbReference>
<dbReference type="SUPFAM" id="SSF50891">
    <property type="entry name" value="Cyclophilin-like"/>
    <property type="match status" value="1"/>
</dbReference>
<dbReference type="InterPro" id="IPR003833">
    <property type="entry name" value="CT_C_D"/>
</dbReference>
<reference evidence="6" key="1">
    <citation type="journal article" date="2019" name="Int. J. Syst. Evol. Microbiol.">
        <title>The Global Catalogue of Microorganisms (GCM) 10K type strain sequencing project: providing services to taxonomists for standard genome sequencing and annotation.</title>
        <authorList>
            <consortium name="The Broad Institute Genomics Platform"/>
            <consortium name="The Broad Institute Genome Sequencing Center for Infectious Disease"/>
            <person name="Wu L."/>
            <person name="Ma J."/>
        </authorList>
    </citation>
    <scope>NUCLEOTIDE SEQUENCE [LARGE SCALE GENOMIC DNA]</scope>
    <source>
        <strain evidence="6">CGMCC 4.7371</strain>
    </source>
</reference>
<organism evidence="5 6">
    <name type="scientific">Nocardioides phosphati</name>
    <dbReference type="NCBI Taxonomy" id="1867775"/>
    <lineage>
        <taxon>Bacteria</taxon>
        <taxon>Bacillati</taxon>
        <taxon>Actinomycetota</taxon>
        <taxon>Actinomycetes</taxon>
        <taxon>Propionibacteriales</taxon>
        <taxon>Nocardioidaceae</taxon>
        <taxon>Nocardioides</taxon>
    </lineage>
</organism>
<dbReference type="PANTHER" id="PTHR34698">
    <property type="entry name" value="5-OXOPROLINASE SUBUNIT B"/>
    <property type="match status" value="1"/>
</dbReference>
<dbReference type="InterPro" id="IPR010016">
    <property type="entry name" value="PxpB"/>
</dbReference>
<gene>
    <name evidence="5" type="ORF">GCM10011584_10190</name>
</gene>
<evidence type="ECO:0000256" key="3">
    <source>
        <dbReference type="ARBA" id="ARBA00022840"/>
    </source>
</evidence>
<dbReference type="SMART" id="SM00796">
    <property type="entry name" value="AHS1"/>
    <property type="match status" value="1"/>
</dbReference>
<keyword evidence="3" id="KW-0067">ATP-binding</keyword>
<evidence type="ECO:0000259" key="4">
    <source>
        <dbReference type="SMART" id="SM00796"/>
    </source>
</evidence>
<evidence type="ECO:0000256" key="1">
    <source>
        <dbReference type="ARBA" id="ARBA00022741"/>
    </source>
</evidence>
<dbReference type="Pfam" id="PF02682">
    <property type="entry name" value="CT_C_D"/>
    <property type="match status" value="1"/>
</dbReference>
<dbReference type="EMBL" id="BMNI01000002">
    <property type="protein sequence ID" value="GGO86889.1"/>
    <property type="molecule type" value="Genomic_DNA"/>
</dbReference>
<dbReference type="PANTHER" id="PTHR34698:SF2">
    <property type="entry name" value="5-OXOPROLINASE SUBUNIT B"/>
    <property type="match status" value="1"/>
</dbReference>
<evidence type="ECO:0000256" key="2">
    <source>
        <dbReference type="ARBA" id="ARBA00022801"/>
    </source>
</evidence>
<comment type="caution">
    <text evidence="5">The sequence shown here is derived from an EMBL/GenBank/DDBJ whole genome shotgun (WGS) entry which is preliminary data.</text>
</comment>